<keyword evidence="4 6" id="KW-1133">Transmembrane helix</keyword>
<dbReference type="InterPro" id="IPR036259">
    <property type="entry name" value="MFS_trans_sf"/>
</dbReference>
<dbReference type="FunFam" id="1.20.1250.20:FF:000057">
    <property type="entry name" value="MFS general substrate transporter"/>
    <property type="match status" value="1"/>
</dbReference>
<dbReference type="EMBL" id="CH445334">
    <property type="protein sequence ID" value="EAT85802.2"/>
    <property type="molecule type" value="Genomic_DNA"/>
</dbReference>
<feature type="transmembrane region" description="Helical" evidence="6">
    <location>
        <begin position="180"/>
        <end position="205"/>
    </location>
</feature>
<dbReference type="Proteomes" id="UP000001055">
    <property type="component" value="Unassembled WGS sequence"/>
</dbReference>
<feature type="transmembrane region" description="Helical" evidence="6">
    <location>
        <begin position="376"/>
        <end position="397"/>
    </location>
</feature>
<evidence type="ECO:0000313" key="7">
    <source>
        <dbReference type="EMBL" id="EAT85802.2"/>
    </source>
</evidence>
<keyword evidence="5 6" id="KW-0472">Membrane</keyword>
<evidence type="ECO:0008006" key="9">
    <source>
        <dbReference type="Google" id="ProtNLM"/>
    </source>
</evidence>
<sequence length="483" mass="54578">MSQTTNAVSDIKTKDHEATQNHITPVDTVQHGDVENLKLPVMDKVDKFGAHAKTDPREIRLVRKLDWYIMPILWFMYTFNYLDRNAIVNARLNNLEADLGLKGTQYNTCVSILFVGYMFRISIVMAGFAFAWSLVSLLTFLAHNYSSMMVCRFILGIVEAPFYPGALYIISLFYTRKEIAFRLAILTTGNNFSGSFAGLIAVGVFQLDKKLGLAGWQWLFILQGAFSALTALMAFWFLPDDPLTTRWLTEEERQLAHNRILIDTTDLQESTSVWSGLRDAATDWRTWAMTLMYNLHVSSLGFQNFIPTVMLGLGYSRTVTLALTCPPFFLAAIIGLIIAWTSGRWNERTWHIVICKSIVIIGFIIPLTTSNFAARLFSIFLFVGFSFGINNILLGWSSATLGQTNEKKSVALAIINMLGNMSNVYTPYLWPSSDSPHYRTAWYASISFAVGVIAVALFMKYSLKARNKKISMHDAEVKNLYVY</sequence>
<evidence type="ECO:0000256" key="5">
    <source>
        <dbReference type="ARBA" id="ARBA00023136"/>
    </source>
</evidence>
<proteinExistence type="predicted"/>
<protein>
    <recommendedName>
        <fullName evidence="9">Major facilitator superfamily (MFS) profile domain-containing protein</fullName>
    </recommendedName>
</protein>
<dbReference type="GeneID" id="5974392"/>
<keyword evidence="2" id="KW-0813">Transport</keyword>
<dbReference type="Gene3D" id="1.20.1250.20">
    <property type="entry name" value="MFS general substrate transporter like domains"/>
    <property type="match status" value="2"/>
</dbReference>
<keyword evidence="3 6" id="KW-0812">Transmembrane</keyword>
<dbReference type="VEuPathDB" id="FungiDB:JI435_071510"/>
<dbReference type="PANTHER" id="PTHR43791">
    <property type="entry name" value="PERMEASE-RELATED"/>
    <property type="match status" value="1"/>
</dbReference>
<name>Q0UM63_PHANO</name>
<evidence type="ECO:0000256" key="3">
    <source>
        <dbReference type="ARBA" id="ARBA00022692"/>
    </source>
</evidence>
<feature type="transmembrane region" description="Helical" evidence="6">
    <location>
        <begin position="352"/>
        <end position="370"/>
    </location>
</feature>
<dbReference type="GO" id="GO:0016020">
    <property type="term" value="C:membrane"/>
    <property type="evidence" value="ECO:0000318"/>
    <property type="project" value="GO_Central"/>
</dbReference>
<dbReference type="GO" id="GO:0022857">
    <property type="term" value="F:transmembrane transporter activity"/>
    <property type="evidence" value="ECO:0000318"/>
    <property type="project" value="GO_Central"/>
</dbReference>
<reference evidence="8" key="1">
    <citation type="journal article" date="2007" name="Plant Cell">
        <title>Dothideomycete-plant interactions illuminated by genome sequencing and EST analysis of the wheat pathogen Stagonospora nodorum.</title>
        <authorList>
            <person name="Hane J.K."/>
            <person name="Lowe R.G."/>
            <person name="Solomon P.S."/>
            <person name="Tan K.C."/>
            <person name="Schoch C.L."/>
            <person name="Spatafora J.W."/>
            <person name="Crous P.W."/>
            <person name="Kodira C."/>
            <person name="Birren B.W."/>
            <person name="Galagan J.E."/>
            <person name="Torriani S.F."/>
            <person name="McDonald B.A."/>
            <person name="Oliver R.P."/>
        </authorList>
    </citation>
    <scope>NUCLEOTIDE SEQUENCE [LARGE SCALE GENOMIC DNA]</scope>
    <source>
        <strain evidence="8">SN15 / ATCC MYA-4574 / FGSC 10173</strain>
    </source>
</reference>
<feature type="transmembrane region" description="Helical" evidence="6">
    <location>
        <begin position="217"/>
        <end position="238"/>
    </location>
</feature>
<dbReference type="SUPFAM" id="SSF103473">
    <property type="entry name" value="MFS general substrate transporter"/>
    <property type="match status" value="1"/>
</dbReference>
<feature type="transmembrane region" description="Helical" evidence="6">
    <location>
        <begin position="442"/>
        <end position="463"/>
    </location>
</feature>
<evidence type="ECO:0000256" key="1">
    <source>
        <dbReference type="ARBA" id="ARBA00004141"/>
    </source>
</evidence>
<dbReference type="HOGENOM" id="CLU_001265_0_6_1"/>
<feature type="transmembrane region" description="Helical" evidence="6">
    <location>
        <begin position="319"/>
        <end position="340"/>
    </location>
</feature>
<comment type="subcellular location">
    <subcellularLocation>
        <location evidence="1">Membrane</location>
        <topology evidence="1">Multi-pass membrane protein</topology>
    </subcellularLocation>
</comment>
<dbReference type="InParanoid" id="Q0UM63"/>
<evidence type="ECO:0000256" key="6">
    <source>
        <dbReference type="SAM" id="Phobius"/>
    </source>
</evidence>
<dbReference type="eggNOG" id="KOG2533">
    <property type="taxonomic scope" value="Eukaryota"/>
</dbReference>
<evidence type="ECO:0000313" key="8">
    <source>
        <dbReference type="Proteomes" id="UP000001055"/>
    </source>
</evidence>
<dbReference type="FunFam" id="1.20.1250.20:FF:000013">
    <property type="entry name" value="MFS general substrate transporter"/>
    <property type="match status" value="1"/>
</dbReference>
<organism evidence="7 8">
    <name type="scientific">Phaeosphaeria nodorum (strain SN15 / ATCC MYA-4574 / FGSC 10173)</name>
    <name type="common">Glume blotch fungus</name>
    <name type="synonym">Parastagonospora nodorum</name>
    <dbReference type="NCBI Taxonomy" id="321614"/>
    <lineage>
        <taxon>Eukaryota</taxon>
        <taxon>Fungi</taxon>
        <taxon>Dikarya</taxon>
        <taxon>Ascomycota</taxon>
        <taxon>Pezizomycotina</taxon>
        <taxon>Dothideomycetes</taxon>
        <taxon>Pleosporomycetidae</taxon>
        <taxon>Pleosporales</taxon>
        <taxon>Pleosporineae</taxon>
        <taxon>Phaeosphaeriaceae</taxon>
        <taxon>Parastagonospora</taxon>
    </lineage>
</organism>
<evidence type="ECO:0000256" key="4">
    <source>
        <dbReference type="ARBA" id="ARBA00022989"/>
    </source>
</evidence>
<feature type="transmembrane region" description="Helical" evidence="6">
    <location>
        <begin position="409"/>
        <end position="430"/>
    </location>
</feature>
<feature type="transmembrane region" description="Helical" evidence="6">
    <location>
        <begin position="153"/>
        <end position="174"/>
    </location>
</feature>
<gene>
    <name evidence="7" type="ORF">SNOG_07151</name>
</gene>
<feature type="transmembrane region" description="Helical" evidence="6">
    <location>
        <begin position="117"/>
        <end position="141"/>
    </location>
</feature>
<evidence type="ECO:0000256" key="2">
    <source>
        <dbReference type="ARBA" id="ARBA00022448"/>
    </source>
</evidence>
<accession>Q0UM63</accession>
<dbReference type="Pfam" id="PF07690">
    <property type="entry name" value="MFS_1"/>
    <property type="match status" value="1"/>
</dbReference>
<dbReference type="KEGG" id="pno:SNOG_07151"/>
<dbReference type="RefSeq" id="XP_001797502.1">
    <property type="nucleotide sequence ID" value="XM_001797450.1"/>
</dbReference>
<dbReference type="AlphaFoldDB" id="Q0UM63"/>
<dbReference type="InterPro" id="IPR011701">
    <property type="entry name" value="MFS"/>
</dbReference>
<dbReference type="PANTHER" id="PTHR43791:SF62">
    <property type="entry name" value="MAJOR FACILITATOR SUPERFAMILY (MFS) PROFILE DOMAIN-CONTAINING PROTEIN"/>
    <property type="match status" value="1"/>
</dbReference>